<dbReference type="STRING" id="765915.A0A1Y2I4G5"/>
<dbReference type="InterPro" id="IPR001828">
    <property type="entry name" value="ANF_lig-bd_rcpt"/>
</dbReference>
<dbReference type="AlphaFoldDB" id="A0A1Y2I4G5"/>
<evidence type="ECO:0000313" key="13">
    <source>
        <dbReference type="Proteomes" id="UP000193411"/>
    </source>
</evidence>
<keyword evidence="5 10" id="KW-0472">Membrane</keyword>
<feature type="transmembrane region" description="Helical" evidence="10">
    <location>
        <begin position="605"/>
        <end position="626"/>
    </location>
</feature>
<dbReference type="InterPro" id="IPR017978">
    <property type="entry name" value="GPCR_3_C"/>
</dbReference>
<dbReference type="Gene3D" id="3.40.50.2300">
    <property type="match status" value="2"/>
</dbReference>
<reference evidence="12 13" key="1">
    <citation type="submission" date="2016-07" db="EMBL/GenBank/DDBJ databases">
        <title>Pervasive Adenine N6-methylation of Active Genes in Fungi.</title>
        <authorList>
            <consortium name="DOE Joint Genome Institute"/>
            <person name="Mondo S.J."/>
            <person name="Dannebaum R.O."/>
            <person name="Kuo R.C."/>
            <person name="Labutti K."/>
            <person name="Haridas S."/>
            <person name="Kuo A."/>
            <person name="Salamov A."/>
            <person name="Ahrendt S.R."/>
            <person name="Lipzen A."/>
            <person name="Sullivan W."/>
            <person name="Andreopoulos W.B."/>
            <person name="Clum A."/>
            <person name="Lindquist E."/>
            <person name="Daum C."/>
            <person name="Ramamoorthy G.K."/>
            <person name="Gryganskyi A."/>
            <person name="Culley D."/>
            <person name="Magnuson J.K."/>
            <person name="James T.Y."/>
            <person name="O'Malley M.A."/>
            <person name="Stajich J.E."/>
            <person name="Spatafora J.W."/>
            <person name="Visel A."/>
            <person name="Grigoriev I.V."/>
        </authorList>
    </citation>
    <scope>NUCLEOTIDE SEQUENCE [LARGE SCALE GENOMIC DNA]</scope>
    <source>
        <strain evidence="12 13">PL171</strain>
    </source>
</reference>
<dbReference type="Pfam" id="PF01094">
    <property type="entry name" value="ANF_receptor"/>
    <property type="match status" value="1"/>
</dbReference>
<comment type="subcellular location">
    <subcellularLocation>
        <location evidence="1">Membrane</location>
        <topology evidence="1">Multi-pass membrane protein</topology>
    </subcellularLocation>
</comment>
<evidence type="ECO:0000313" key="12">
    <source>
        <dbReference type="EMBL" id="ORZ41629.1"/>
    </source>
</evidence>
<feature type="transmembrane region" description="Helical" evidence="10">
    <location>
        <begin position="515"/>
        <end position="534"/>
    </location>
</feature>
<feature type="transmembrane region" description="Helical" evidence="10">
    <location>
        <begin position="555"/>
        <end position="577"/>
    </location>
</feature>
<sequence length="762" mass="81826">MIIPHQRSALGLHPPLKSPPTMAFWIVALAVLLITTFHVQVAQAVTYNISVNLPILTGGKRDANMALFIRANAEATLAGIDPTGQHSFNLVYYSTNGTARNATLATQAAIAEHNVVGVIGDRTSTLTIPMVLIGSKTYTWFCSGGSTSVLLSDKSLYFNFMRTIPQDSIQGEFMAGFVYAMGYRTVSVISSAEVYGASVSTTFITTAERLGITILVNQVFQTSSTNYSLPLKAIEDSGSRIIIGCILSDFSLQLLRQAKAAGLIGPNYVWVMPHAISGYSTIATQQADRELANGLLYVFPKEESLNAGYNASLQRFNQRYPGEPIPPLSFYYLDCLTTLAKGILRIAGDSGPSAVLDRSYYPDLNKYFLHPFVGVSGDVVFDDQGNRIVPFQVFNFWNGTAKAVYDVLPDLTVRQIAPIRFFSGTSSRPAEMPDRDLLYVAWLSPLGIALVVANALTLLAIVTAWAYLFANNSKPTVKPLSFPFLSIISLGCACVLMSNIASFGIPTLATCQTSLVLFSSGITMVLTSCAMKAFRIWTIFTSQVLISNKLLRTSGMMSMTAAILVVQLALLAIWGGISPQRPIRVATKAFISYSCASIDRTVNSVFVGVICVYNAVLLSSIILFSYRTRNVPSTFSESTWNFNTAQIIAVISPLVGCLALFDFGSATLVAIAAKQVVILLTTIVVFGALIGRIALVTFVVNSQTGSTTGSKVGPPANNARHLTPDPVGRHSAHSNSGPGQKGVSSAGTEVAVSKLRGVFLVS</sequence>
<dbReference type="OrthoDB" id="5984008at2759"/>
<feature type="transmembrane region" description="Helical" evidence="10">
    <location>
        <begin position="482"/>
        <end position="503"/>
    </location>
</feature>
<evidence type="ECO:0000256" key="6">
    <source>
        <dbReference type="ARBA" id="ARBA00023170"/>
    </source>
</evidence>
<evidence type="ECO:0000256" key="3">
    <source>
        <dbReference type="ARBA" id="ARBA00022989"/>
    </source>
</evidence>
<evidence type="ECO:0000256" key="8">
    <source>
        <dbReference type="ARBA" id="ARBA00023224"/>
    </source>
</evidence>
<evidence type="ECO:0000256" key="5">
    <source>
        <dbReference type="ARBA" id="ARBA00023136"/>
    </source>
</evidence>
<keyword evidence="8" id="KW-0807">Transducer</keyword>
<feature type="transmembrane region" description="Helical" evidence="10">
    <location>
        <begin position="647"/>
        <end position="671"/>
    </location>
</feature>
<evidence type="ECO:0000256" key="10">
    <source>
        <dbReference type="SAM" id="Phobius"/>
    </source>
</evidence>
<keyword evidence="3 10" id="KW-1133">Transmembrane helix</keyword>
<dbReference type="EMBL" id="MCFL01000001">
    <property type="protein sequence ID" value="ORZ41629.1"/>
    <property type="molecule type" value="Genomic_DNA"/>
</dbReference>
<evidence type="ECO:0000256" key="9">
    <source>
        <dbReference type="SAM" id="MobiDB-lite"/>
    </source>
</evidence>
<gene>
    <name evidence="12" type="ORF">BCR44DRAFT_88240</name>
</gene>
<dbReference type="GO" id="GO:0038039">
    <property type="term" value="C:G protein-coupled receptor heterodimeric complex"/>
    <property type="evidence" value="ECO:0007669"/>
    <property type="project" value="TreeGrafter"/>
</dbReference>
<feature type="compositionally biased region" description="Polar residues" evidence="9">
    <location>
        <begin position="733"/>
        <end position="747"/>
    </location>
</feature>
<evidence type="ECO:0000256" key="4">
    <source>
        <dbReference type="ARBA" id="ARBA00023040"/>
    </source>
</evidence>
<dbReference type="SUPFAM" id="SSF53822">
    <property type="entry name" value="Periplasmic binding protein-like I"/>
    <property type="match status" value="1"/>
</dbReference>
<keyword evidence="6" id="KW-0675">Receptor</keyword>
<dbReference type="PANTHER" id="PTHR10519:SF20">
    <property type="entry name" value="G-PROTEIN COUPLED RECEPTOR 156-RELATED"/>
    <property type="match status" value="1"/>
</dbReference>
<proteinExistence type="predicted"/>
<accession>A0A1Y2I4G5</accession>
<evidence type="ECO:0000256" key="2">
    <source>
        <dbReference type="ARBA" id="ARBA00022692"/>
    </source>
</evidence>
<dbReference type="GO" id="GO:0004965">
    <property type="term" value="F:G protein-coupled GABA receptor activity"/>
    <property type="evidence" value="ECO:0007669"/>
    <property type="project" value="InterPro"/>
</dbReference>
<feature type="domain" description="G-protein coupled receptors family 3 profile" evidence="11">
    <location>
        <begin position="446"/>
        <end position="663"/>
    </location>
</feature>
<keyword evidence="13" id="KW-1185">Reference proteome</keyword>
<dbReference type="InterPro" id="IPR028082">
    <property type="entry name" value="Peripla_BP_I"/>
</dbReference>
<dbReference type="Proteomes" id="UP000193411">
    <property type="component" value="Unassembled WGS sequence"/>
</dbReference>
<name>A0A1Y2I4G5_9FUNG</name>
<evidence type="ECO:0000256" key="7">
    <source>
        <dbReference type="ARBA" id="ARBA00023180"/>
    </source>
</evidence>
<evidence type="ECO:0000259" key="11">
    <source>
        <dbReference type="PROSITE" id="PS50259"/>
    </source>
</evidence>
<feature type="transmembrane region" description="Helical" evidence="10">
    <location>
        <begin position="677"/>
        <end position="700"/>
    </location>
</feature>
<keyword evidence="2 10" id="KW-0812">Transmembrane</keyword>
<dbReference type="Pfam" id="PF00003">
    <property type="entry name" value="7tm_3"/>
    <property type="match status" value="1"/>
</dbReference>
<protein>
    <submittedName>
        <fullName evidence="12">Periplasmic binding protein-like I</fullName>
    </submittedName>
</protein>
<dbReference type="PANTHER" id="PTHR10519">
    <property type="entry name" value="GABA-B RECEPTOR"/>
    <property type="match status" value="1"/>
</dbReference>
<feature type="non-terminal residue" evidence="12">
    <location>
        <position position="762"/>
    </location>
</feature>
<dbReference type="PROSITE" id="PS50259">
    <property type="entry name" value="G_PROTEIN_RECEP_F3_4"/>
    <property type="match status" value="1"/>
</dbReference>
<keyword evidence="7" id="KW-0325">Glycoprotein</keyword>
<dbReference type="InterPro" id="IPR002455">
    <property type="entry name" value="GPCR3_GABA-B"/>
</dbReference>
<comment type="caution">
    <text evidence="12">The sequence shown here is derived from an EMBL/GenBank/DDBJ whole genome shotgun (WGS) entry which is preliminary data.</text>
</comment>
<evidence type="ECO:0000256" key="1">
    <source>
        <dbReference type="ARBA" id="ARBA00004141"/>
    </source>
</evidence>
<feature type="transmembrane region" description="Helical" evidence="10">
    <location>
        <begin position="437"/>
        <end position="470"/>
    </location>
</feature>
<dbReference type="GO" id="GO:0007214">
    <property type="term" value="P:gamma-aminobutyric acid signaling pathway"/>
    <property type="evidence" value="ECO:0007669"/>
    <property type="project" value="TreeGrafter"/>
</dbReference>
<feature type="region of interest" description="Disordered" evidence="9">
    <location>
        <begin position="705"/>
        <end position="748"/>
    </location>
</feature>
<keyword evidence="4" id="KW-0297">G-protein coupled receptor</keyword>
<organism evidence="12 13">
    <name type="scientific">Catenaria anguillulae PL171</name>
    <dbReference type="NCBI Taxonomy" id="765915"/>
    <lineage>
        <taxon>Eukaryota</taxon>
        <taxon>Fungi</taxon>
        <taxon>Fungi incertae sedis</taxon>
        <taxon>Blastocladiomycota</taxon>
        <taxon>Blastocladiomycetes</taxon>
        <taxon>Blastocladiales</taxon>
        <taxon>Catenariaceae</taxon>
        <taxon>Catenaria</taxon>
    </lineage>
</organism>